<keyword evidence="2" id="KW-0812">Transmembrane</keyword>
<comment type="caution">
    <text evidence="3">The sequence shown here is derived from an EMBL/GenBank/DDBJ whole genome shotgun (WGS) entry which is preliminary data.</text>
</comment>
<feature type="compositionally biased region" description="Basic and acidic residues" evidence="1">
    <location>
        <begin position="147"/>
        <end position="158"/>
    </location>
</feature>
<evidence type="ECO:0000256" key="1">
    <source>
        <dbReference type="SAM" id="MobiDB-lite"/>
    </source>
</evidence>
<feature type="region of interest" description="Disordered" evidence="1">
    <location>
        <begin position="137"/>
        <end position="163"/>
    </location>
</feature>
<dbReference type="EMBL" id="VTEG01000003">
    <property type="protein sequence ID" value="TYS00158.1"/>
    <property type="molecule type" value="Genomic_DNA"/>
</dbReference>
<evidence type="ECO:0000313" key="3">
    <source>
        <dbReference type="EMBL" id="TYS00158.1"/>
    </source>
</evidence>
<accession>A0A5D4MF84</accession>
<evidence type="ECO:0000256" key="2">
    <source>
        <dbReference type="SAM" id="Phobius"/>
    </source>
</evidence>
<protein>
    <submittedName>
        <fullName evidence="3">Uncharacterized protein</fullName>
    </submittedName>
</protein>
<name>A0A5D4MF84_9BACI</name>
<keyword evidence="2" id="KW-1133">Transmembrane helix</keyword>
<gene>
    <name evidence="3" type="ORF">FZC84_06305</name>
</gene>
<sequence length="203" mass="23577">MAFKLLNKRNCGEMMQTFLIFISFTLNIAAFLAIALLYTRQNRLLEIEKRQEKAVKEMEDVISSYLLEMKEDNDRFIQQFQAVKEKKDDRSKAKVEKIKTAADISLKEESRPSEIDPENTTVDNHSYKRMSAVRAYKQESVPGSEPPVDKDIPQKEIETSSNENSFYGRIKRLQEKGYTLEEIARELGKGVTEIELALKFRQK</sequence>
<dbReference type="Proteomes" id="UP000325182">
    <property type="component" value="Unassembled WGS sequence"/>
</dbReference>
<keyword evidence="2" id="KW-0472">Membrane</keyword>
<organism evidence="3 4">
    <name type="scientific">Rossellomorea vietnamensis</name>
    <dbReference type="NCBI Taxonomy" id="218284"/>
    <lineage>
        <taxon>Bacteria</taxon>
        <taxon>Bacillati</taxon>
        <taxon>Bacillota</taxon>
        <taxon>Bacilli</taxon>
        <taxon>Bacillales</taxon>
        <taxon>Bacillaceae</taxon>
        <taxon>Rossellomorea</taxon>
    </lineage>
</organism>
<proteinExistence type="predicted"/>
<dbReference type="AlphaFoldDB" id="A0A5D4MF84"/>
<evidence type="ECO:0000313" key="4">
    <source>
        <dbReference type="Proteomes" id="UP000325182"/>
    </source>
</evidence>
<feature type="transmembrane region" description="Helical" evidence="2">
    <location>
        <begin position="20"/>
        <end position="39"/>
    </location>
</feature>
<reference evidence="3 4" key="1">
    <citation type="submission" date="2019-08" db="EMBL/GenBank/DDBJ databases">
        <title>Bacillus genomes from the desert of Cuatro Cienegas, Coahuila.</title>
        <authorList>
            <person name="Olmedo-Alvarez G."/>
        </authorList>
    </citation>
    <scope>NUCLEOTIDE SEQUENCE [LARGE SCALE GENOMIC DNA]</scope>
    <source>
        <strain evidence="3 4">CH128b_4D</strain>
    </source>
</reference>